<feature type="region of interest" description="Disordered" evidence="1">
    <location>
        <begin position="1"/>
        <end position="51"/>
    </location>
</feature>
<dbReference type="Proteomes" id="UP001488805">
    <property type="component" value="Unassembled WGS sequence"/>
</dbReference>
<evidence type="ECO:0000313" key="2">
    <source>
        <dbReference type="EMBL" id="KAK9516198.1"/>
    </source>
</evidence>
<dbReference type="AlphaFoldDB" id="A0AAW1E237"/>
<accession>A0AAW1E237</accession>
<evidence type="ECO:0000313" key="3">
    <source>
        <dbReference type="Proteomes" id="UP001488805"/>
    </source>
</evidence>
<reference evidence="2 3" key="1">
    <citation type="journal article" date="2024" name="Genome Biol. Evol.">
        <title>Chromosome-level genome assembly of the viviparous eelpout Zoarces viviparus.</title>
        <authorList>
            <person name="Fuhrmann N."/>
            <person name="Brasseur M.V."/>
            <person name="Bakowski C.E."/>
            <person name="Podsiadlowski L."/>
            <person name="Prost S."/>
            <person name="Krehenwinkel H."/>
            <person name="Mayer C."/>
        </authorList>
    </citation>
    <scope>NUCLEOTIDE SEQUENCE [LARGE SCALE GENOMIC DNA]</scope>
    <source>
        <strain evidence="2">NO-MEL_2022_Ind0_liver</strain>
    </source>
</reference>
<dbReference type="EMBL" id="JBCEZU010000575">
    <property type="protein sequence ID" value="KAK9516198.1"/>
    <property type="molecule type" value="Genomic_DNA"/>
</dbReference>
<comment type="caution">
    <text evidence="2">The sequence shown here is derived from an EMBL/GenBank/DDBJ whole genome shotgun (WGS) entry which is preliminary data.</text>
</comment>
<protein>
    <submittedName>
        <fullName evidence="2">Uncharacterized protein</fullName>
    </submittedName>
</protein>
<keyword evidence="3" id="KW-1185">Reference proteome</keyword>
<sequence length="82" mass="8869">MMMEVNDRQSQAPRAAGRGSWLRGAEVRPGHSVPSTTCELESGTGARKQSSESVMDELLSVHINQVISPTVMVAVRFAAFHS</sequence>
<organism evidence="2 3">
    <name type="scientific">Zoarces viviparus</name>
    <name type="common">Viviparous eelpout</name>
    <name type="synonym">Blennius viviparus</name>
    <dbReference type="NCBI Taxonomy" id="48416"/>
    <lineage>
        <taxon>Eukaryota</taxon>
        <taxon>Metazoa</taxon>
        <taxon>Chordata</taxon>
        <taxon>Craniata</taxon>
        <taxon>Vertebrata</taxon>
        <taxon>Euteleostomi</taxon>
        <taxon>Actinopterygii</taxon>
        <taxon>Neopterygii</taxon>
        <taxon>Teleostei</taxon>
        <taxon>Neoteleostei</taxon>
        <taxon>Acanthomorphata</taxon>
        <taxon>Eupercaria</taxon>
        <taxon>Perciformes</taxon>
        <taxon>Cottioidei</taxon>
        <taxon>Zoarcales</taxon>
        <taxon>Zoarcidae</taxon>
        <taxon>Zoarcinae</taxon>
        <taxon>Zoarces</taxon>
    </lineage>
</organism>
<evidence type="ECO:0000256" key="1">
    <source>
        <dbReference type="SAM" id="MobiDB-lite"/>
    </source>
</evidence>
<gene>
    <name evidence="2" type="ORF">VZT92_024143</name>
</gene>
<proteinExistence type="predicted"/>
<name>A0AAW1E237_ZOAVI</name>